<gene>
    <name evidence="2" type="ORF">PSA21_279</name>
</gene>
<evidence type="ECO:0000313" key="2">
    <source>
        <dbReference type="EMBL" id="QBJ02805.1"/>
    </source>
</evidence>
<evidence type="ECO:0000256" key="1">
    <source>
        <dbReference type="SAM" id="MobiDB-lite"/>
    </source>
</evidence>
<feature type="region of interest" description="Disordered" evidence="1">
    <location>
        <begin position="1"/>
        <end position="23"/>
    </location>
</feature>
<evidence type="ECO:0000313" key="3">
    <source>
        <dbReference type="Proteomes" id="UP000294134"/>
    </source>
</evidence>
<organism evidence="2 3">
    <name type="scientific">Pseudomonas phage Psa21</name>
    <dbReference type="NCBI Taxonomy" id="2530023"/>
    <lineage>
        <taxon>Viruses</taxon>
        <taxon>Duplodnaviria</taxon>
        <taxon>Heunggongvirae</taxon>
        <taxon>Uroviricota</taxon>
        <taxon>Caudoviricetes</taxon>
        <taxon>Chimalliviridae</taxon>
        <taxon>Tepukevirus</taxon>
        <taxon>Tepukevirus Psa21</taxon>
    </lineage>
</organism>
<keyword evidence="3" id="KW-1185">Reference proteome</keyword>
<dbReference type="EMBL" id="MK552327">
    <property type="protein sequence ID" value="QBJ02805.1"/>
    <property type="molecule type" value="Genomic_DNA"/>
</dbReference>
<proteinExistence type="predicted"/>
<dbReference type="Proteomes" id="UP000294134">
    <property type="component" value="Segment"/>
</dbReference>
<name>A0A481W5N2_9CAUD</name>
<reference evidence="2 3" key="1">
    <citation type="submission" date="2019-02" db="EMBL/GenBank/DDBJ databases">
        <authorList>
            <person name="Frampton R.A."/>
            <person name="Wojtus J.K."/>
            <person name="Fineran P.C."/>
            <person name="Hendrickson H.L."/>
        </authorList>
    </citation>
    <scope>NUCLEOTIDE SEQUENCE [LARGE SCALE GENOMIC DNA]</scope>
</reference>
<protein>
    <submittedName>
        <fullName evidence="2">Uncharacterized protein</fullName>
    </submittedName>
</protein>
<accession>A0A481W5N2</accession>
<sequence length="113" mass="12261">MPLTECTGPTGFDTEPHGAGNQELPDVVTPEIYMDMFTHNTATKTILLIEAALIGTAPIPSGEGSYLRVEVPIVVNGRVGSIVTQRYTDVGWKNVTLVRMTDTSKSLFTAYFP</sequence>